<dbReference type="EMBL" id="CM042028">
    <property type="protein sequence ID" value="KAI3798926.1"/>
    <property type="molecule type" value="Genomic_DNA"/>
</dbReference>
<keyword evidence="2" id="KW-1185">Reference proteome</keyword>
<proteinExistence type="predicted"/>
<organism evidence="1 2">
    <name type="scientific">Smallanthus sonchifolius</name>
    <dbReference type="NCBI Taxonomy" id="185202"/>
    <lineage>
        <taxon>Eukaryota</taxon>
        <taxon>Viridiplantae</taxon>
        <taxon>Streptophyta</taxon>
        <taxon>Embryophyta</taxon>
        <taxon>Tracheophyta</taxon>
        <taxon>Spermatophyta</taxon>
        <taxon>Magnoliopsida</taxon>
        <taxon>eudicotyledons</taxon>
        <taxon>Gunneridae</taxon>
        <taxon>Pentapetalae</taxon>
        <taxon>asterids</taxon>
        <taxon>campanulids</taxon>
        <taxon>Asterales</taxon>
        <taxon>Asteraceae</taxon>
        <taxon>Asteroideae</taxon>
        <taxon>Heliantheae alliance</taxon>
        <taxon>Millerieae</taxon>
        <taxon>Smallanthus</taxon>
    </lineage>
</organism>
<evidence type="ECO:0000313" key="2">
    <source>
        <dbReference type="Proteomes" id="UP001056120"/>
    </source>
</evidence>
<reference evidence="2" key="1">
    <citation type="journal article" date="2022" name="Mol. Ecol. Resour.">
        <title>The genomes of chicory, endive, great burdock and yacon provide insights into Asteraceae palaeo-polyploidization history and plant inulin production.</title>
        <authorList>
            <person name="Fan W."/>
            <person name="Wang S."/>
            <person name="Wang H."/>
            <person name="Wang A."/>
            <person name="Jiang F."/>
            <person name="Liu H."/>
            <person name="Zhao H."/>
            <person name="Xu D."/>
            <person name="Zhang Y."/>
        </authorList>
    </citation>
    <scope>NUCLEOTIDE SEQUENCE [LARGE SCALE GENOMIC DNA]</scope>
    <source>
        <strain evidence="2">cv. Yunnan</strain>
    </source>
</reference>
<name>A0ACB9HUP7_9ASTR</name>
<sequence>MRSCFAGVRVVEMESTECKFLVYTMHESNLMKMLILERFVSLCYHCKIVHLVFCTVVGYSGADIRNLVNEAGIMAVRVVLCAYGIMAHPDAVFSDQGENKTALAKSAKKFFQEFELLINIILHGRCEES</sequence>
<reference evidence="1 2" key="2">
    <citation type="journal article" date="2022" name="Mol. Ecol. Resour.">
        <title>The genomes of chicory, endive, great burdock and yacon provide insights into Asteraceae paleo-polyploidization history and plant inulin production.</title>
        <authorList>
            <person name="Fan W."/>
            <person name="Wang S."/>
            <person name="Wang H."/>
            <person name="Wang A."/>
            <person name="Jiang F."/>
            <person name="Liu H."/>
            <person name="Zhao H."/>
            <person name="Xu D."/>
            <person name="Zhang Y."/>
        </authorList>
    </citation>
    <scope>NUCLEOTIDE SEQUENCE [LARGE SCALE GENOMIC DNA]</scope>
    <source>
        <strain evidence="2">cv. Yunnan</strain>
        <tissue evidence="1">Leaves</tissue>
    </source>
</reference>
<gene>
    <name evidence="1" type="ORF">L1987_34211</name>
</gene>
<comment type="caution">
    <text evidence="1">The sequence shown here is derived from an EMBL/GenBank/DDBJ whole genome shotgun (WGS) entry which is preliminary data.</text>
</comment>
<accession>A0ACB9HUP7</accession>
<evidence type="ECO:0000313" key="1">
    <source>
        <dbReference type="EMBL" id="KAI3798926.1"/>
    </source>
</evidence>
<protein>
    <submittedName>
        <fullName evidence="1">Uncharacterized protein</fullName>
    </submittedName>
</protein>
<dbReference type="Proteomes" id="UP001056120">
    <property type="component" value="Linkage Group LG11"/>
</dbReference>